<protein>
    <submittedName>
        <fullName evidence="5">Uncharacterized protein</fullName>
    </submittedName>
</protein>
<accession>A0A7R8WFH3</accession>
<keyword evidence="4" id="KW-0472">Membrane</keyword>
<dbReference type="InterPro" id="IPR050186">
    <property type="entry name" value="TPT_transporter"/>
</dbReference>
<evidence type="ECO:0000256" key="1">
    <source>
        <dbReference type="ARBA" id="ARBA00004141"/>
    </source>
</evidence>
<gene>
    <name evidence="5" type="ORF">CTOB1V02_LOCUS5853</name>
</gene>
<sequence>MSPNLFPATAVGSVSRTAEEVKEVCCSAEYVFLTIRTVSLVLIYYCFSIGLTFFQKSLVQDFHFPLTIVLVHLIVKFLLASLARFILEWKSGESSVILPWSSYSKKVAIVGIASALDISLSNWSFEFISISLYTMTKSTSIIFILFFGIMLRLEKLRLSLIGVIFMIATGLFVFSYESSRFHFIGFMMALTGSFVSGLRWSCAQLIMQREKLGLDHPIDLIYHVQPWMTLTLIPFVIFIEGPAIAVHPEGFGSKSISFLFFHSGGRMLVGALLAFFMELSEFLLVSYTSSLTLSVAGIMKEMATFAIAFLWSSDEISGLKILGLVICMSGVTFHVILKALHSEELKTEPVISPGSHVGNLETPLLLNHDLKFPANGLGSLGSSDEDDELEAIAPIEKSIADLRTDIKQELSTSTVKEDVREEIGKTHVEQEQDMKLMFPYQIQFTSKISCMKNQDRRQNVVVIGIPESGRGVDTCYVTGSAVLSRSSMLASGMRTYPVPKLLDDFPEVWRIWKKFTIPYWGKFSIMGLWLLAFGGVITYTEVRQMKRLEEKIQNMNEEADNAIAANEISKEELAGIKNSFRASAYQYKDMFTFRFN</sequence>
<dbReference type="PANTHER" id="PTHR11132">
    <property type="entry name" value="SOLUTE CARRIER FAMILY 35"/>
    <property type="match status" value="1"/>
</dbReference>
<comment type="subcellular location">
    <subcellularLocation>
        <location evidence="1">Membrane</location>
        <topology evidence="1">Multi-pass membrane protein</topology>
    </subcellularLocation>
</comment>
<dbReference type="AlphaFoldDB" id="A0A7R8WFH3"/>
<evidence type="ECO:0000256" key="4">
    <source>
        <dbReference type="ARBA" id="ARBA00023136"/>
    </source>
</evidence>
<organism evidence="5">
    <name type="scientific">Cyprideis torosa</name>
    <dbReference type="NCBI Taxonomy" id="163714"/>
    <lineage>
        <taxon>Eukaryota</taxon>
        <taxon>Metazoa</taxon>
        <taxon>Ecdysozoa</taxon>
        <taxon>Arthropoda</taxon>
        <taxon>Crustacea</taxon>
        <taxon>Oligostraca</taxon>
        <taxon>Ostracoda</taxon>
        <taxon>Podocopa</taxon>
        <taxon>Podocopida</taxon>
        <taxon>Cytherocopina</taxon>
        <taxon>Cytheroidea</taxon>
        <taxon>Cytherideidae</taxon>
        <taxon>Cyprideis</taxon>
    </lineage>
</organism>
<dbReference type="OrthoDB" id="18894at2759"/>
<proteinExistence type="predicted"/>
<evidence type="ECO:0000313" key="5">
    <source>
        <dbReference type="EMBL" id="CAD7227960.1"/>
    </source>
</evidence>
<evidence type="ECO:0000256" key="2">
    <source>
        <dbReference type="ARBA" id="ARBA00022692"/>
    </source>
</evidence>
<reference evidence="5" key="1">
    <citation type="submission" date="2020-11" db="EMBL/GenBank/DDBJ databases">
        <authorList>
            <person name="Tran Van P."/>
        </authorList>
    </citation>
    <scope>NUCLEOTIDE SEQUENCE</scope>
</reference>
<evidence type="ECO:0000256" key="3">
    <source>
        <dbReference type="ARBA" id="ARBA00022989"/>
    </source>
</evidence>
<dbReference type="EMBL" id="OB661324">
    <property type="protein sequence ID" value="CAD7227960.1"/>
    <property type="molecule type" value="Genomic_DNA"/>
</dbReference>
<dbReference type="Pfam" id="PF03151">
    <property type="entry name" value="TPT"/>
    <property type="match status" value="1"/>
</dbReference>
<keyword evidence="2" id="KW-0812">Transmembrane</keyword>
<dbReference type="InterPro" id="IPR004853">
    <property type="entry name" value="Sugar_P_trans_dom"/>
</dbReference>
<keyword evidence="3" id="KW-1133">Transmembrane helix</keyword>
<name>A0A7R8WFH3_9CRUS</name>
<dbReference type="GO" id="GO:0016020">
    <property type="term" value="C:membrane"/>
    <property type="evidence" value="ECO:0007669"/>
    <property type="project" value="UniProtKB-SubCell"/>
</dbReference>